<dbReference type="EMBL" id="BAAFJT010000001">
    <property type="protein sequence ID" value="GAB0178750.1"/>
    <property type="molecule type" value="Genomic_DNA"/>
</dbReference>
<dbReference type="Proteomes" id="UP001623348">
    <property type="component" value="Unassembled WGS sequence"/>
</dbReference>
<keyword evidence="3" id="KW-1185">Reference proteome</keyword>
<feature type="region of interest" description="Disordered" evidence="1">
    <location>
        <begin position="96"/>
        <end position="127"/>
    </location>
</feature>
<reference evidence="2 3" key="1">
    <citation type="submission" date="2024-06" db="EMBL/GenBank/DDBJ databases">
        <title>The draft genome of Grus japonensis, version 3.</title>
        <authorList>
            <person name="Nabeshima K."/>
            <person name="Suzuki S."/>
            <person name="Onuma M."/>
        </authorList>
    </citation>
    <scope>NUCLEOTIDE SEQUENCE [LARGE SCALE GENOMIC DNA]</scope>
    <source>
        <strain evidence="2 3">451A</strain>
    </source>
</reference>
<proteinExistence type="predicted"/>
<dbReference type="PANTHER" id="PTHR33332">
    <property type="entry name" value="REVERSE TRANSCRIPTASE DOMAIN-CONTAINING PROTEIN"/>
    <property type="match status" value="1"/>
</dbReference>
<evidence type="ECO:0000313" key="2">
    <source>
        <dbReference type="EMBL" id="GAB0178750.1"/>
    </source>
</evidence>
<dbReference type="AlphaFoldDB" id="A0ABC9VZE1"/>
<sequence length="127" mass="13740">MTSSIPKGSVLGPVLFNIFTDDLDDGAECTLIQYAEDTKSGKVVDMPEGCAAIERDLDRLEKGANWNLKKFNKEKCKVLHLGKNNSMHNCMFGGNPAGKQLGRKGPGGPGGNRVENEPAMCPCRKDD</sequence>
<organism evidence="2 3">
    <name type="scientific">Grus japonensis</name>
    <name type="common">Japanese crane</name>
    <name type="synonym">Red-crowned crane</name>
    <dbReference type="NCBI Taxonomy" id="30415"/>
    <lineage>
        <taxon>Eukaryota</taxon>
        <taxon>Metazoa</taxon>
        <taxon>Chordata</taxon>
        <taxon>Craniata</taxon>
        <taxon>Vertebrata</taxon>
        <taxon>Euteleostomi</taxon>
        <taxon>Archelosauria</taxon>
        <taxon>Archosauria</taxon>
        <taxon>Dinosauria</taxon>
        <taxon>Saurischia</taxon>
        <taxon>Theropoda</taxon>
        <taxon>Coelurosauria</taxon>
        <taxon>Aves</taxon>
        <taxon>Neognathae</taxon>
        <taxon>Neoaves</taxon>
        <taxon>Gruiformes</taxon>
        <taxon>Gruidae</taxon>
        <taxon>Grus</taxon>
    </lineage>
</organism>
<comment type="caution">
    <text evidence="2">The sequence shown here is derived from an EMBL/GenBank/DDBJ whole genome shotgun (WGS) entry which is preliminary data.</text>
</comment>
<protein>
    <submittedName>
        <fullName evidence="2">Mitochondrial enolase superfamily member 1</fullName>
    </submittedName>
</protein>
<evidence type="ECO:0000313" key="3">
    <source>
        <dbReference type="Proteomes" id="UP001623348"/>
    </source>
</evidence>
<accession>A0ABC9VZE1</accession>
<gene>
    <name evidence="2" type="ORF">GRJ2_000340300</name>
</gene>
<evidence type="ECO:0000256" key="1">
    <source>
        <dbReference type="SAM" id="MobiDB-lite"/>
    </source>
</evidence>
<name>A0ABC9VZE1_GRUJA</name>